<dbReference type="Proteomes" id="UP001183794">
    <property type="component" value="Unassembled WGS sequence"/>
</dbReference>
<keyword evidence="6" id="KW-1185">Reference proteome</keyword>
<comment type="caution">
    <text evidence="5">The sequence shown here is derived from an EMBL/GenBank/DDBJ whole genome shotgun (WGS) entry which is preliminary data.</text>
</comment>
<evidence type="ECO:0000259" key="3">
    <source>
        <dbReference type="Pfam" id="PF00534"/>
    </source>
</evidence>
<dbReference type="SUPFAM" id="SSF53756">
    <property type="entry name" value="UDP-Glycosyltransferase/glycogen phosphorylase"/>
    <property type="match status" value="1"/>
</dbReference>
<dbReference type="InterPro" id="IPR028098">
    <property type="entry name" value="Glyco_trans_4-like_N"/>
</dbReference>
<dbReference type="Pfam" id="PF00534">
    <property type="entry name" value="Glycos_transf_1"/>
    <property type="match status" value="1"/>
</dbReference>
<protein>
    <submittedName>
        <fullName evidence="5">Glycosyltransferase involved in cell wall biosynthesis</fullName>
    </submittedName>
</protein>
<dbReference type="PANTHER" id="PTHR46401:SF2">
    <property type="entry name" value="GLYCOSYLTRANSFERASE WBBK-RELATED"/>
    <property type="match status" value="1"/>
</dbReference>
<evidence type="ECO:0000256" key="2">
    <source>
        <dbReference type="ARBA" id="ARBA00022679"/>
    </source>
</evidence>
<dbReference type="Pfam" id="PF13579">
    <property type="entry name" value="Glyco_trans_4_4"/>
    <property type="match status" value="1"/>
</dbReference>
<keyword evidence="2" id="KW-0808">Transferase</keyword>
<feature type="domain" description="Glycosyltransferase subfamily 4-like N-terminal" evidence="4">
    <location>
        <begin position="60"/>
        <end position="169"/>
    </location>
</feature>
<dbReference type="Gene3D" id="3.40.50.2000">
    <property type="entry name" value="Glycogen Phosphorylase B"/>
    <property type="match status" value="2"/>
</dbReference>
<dbReference type="InterPro" id="IPR001296">
    <property type="entry name" value="Glyco_trans_1"/>
</dbReference>
<proteinExistence type="predicted"/>
<dbReference type="EMBL" id="JAVDYJ010000001">
    <property type="protein sequence ID" value="MDR7347443.1"/>
    <property type="molecule type" value="Genomic_DNA"/>
</dbReference>
<evidence type="ECO:0000259" key="4">
    <source>
        <dbReference type="Pfam" id="PF13579"/>
    </source>
</evidence>
<feature type="domain" description="Glycosyl transferase family 1" evidence="3">
    <location>
        <begin position="184"/>
        <end position="330"/>
    </location>
</feature>
<accession>A0ABU2B1G0</accession>
<evidence type="ECO:0000256" key="1">
    <source>
        <dbReference type="ARBA" id="ARBA00022676"/>
    </source>
</evidence>
<organism evidence="5 6">
    <name type="scientific">Enteractinococcus fodinae</name>
    <dbReference type="NCBI Taxonomy" id="684663"/>
    <lineage>
        <taxon>Bacteria</taxon>
        <taxon>Bacillati</taxon>
        <taxon>Actinomycetota</taxon>
        <taxon>Actinomycetes</taxon>
        <taxon>Micrococcales</taxon>
        <taxon>Micrococcaceae</taxon>
    </lineage>
</organism>
<reference evidence="5 6" key="1">
    <citation type="submission" date="2023-07" db="EMBL/GenBank/DDBJ databases">
        <title>Sequencing the genomes of 1000 actinobacteria strains.</title>
        <authorList>
            <person name="Klenk H.-P."/>
        </authorList>
    </citation>
    <scope>NUCLEOTIDE SEQUENCE [LARGE SCALE GENOMIC DNA]</scope>
    <source>
        <strain evidence="5 6">DSM 22966</strain>
    </source>
</reference>
<name>A0ABU2B1G0_9MICC</name>
<dbReference type="PANTHER" id="PTHR46401">
    <property type="entry name" value="GLYCOSYLTRANSFERASE WBBK-RELATED"/>
    <property type="match status" value="1"/>
</dbReference>
<sequence>MRLFMDGRYIRTDYHDGISRFSHSLIHAVARIAPPIVIIHDPAQRALLPENVEVVQLSSPTSVLEPLAARRLNAYRPDVVFSPMQTIGSVGRTFGLILTLHDLIYYQHRTPPKNLPQFIRGLWYAYHLTYLPQRLLLNRADAVATVSKTSQRLIRQHRLTSRPVHVISNAPPEVETPRDPAQRRAKTLVYMGSFMEYKNVELLIQAMQHLPAYQLHLCSPIPETRRIQLLDMARRYSVADGQLVFHDGIADDTYRQLLRSCTALVTATRSEGYGLPVAEAMAEGTPVVLSNLEIFEEIAGLDNPGALFIDIEASNPARQFASQVLRLEDDSTFAAASRGAVEQARSFRWDQSARDLLRLADAIHHRRTRGPVYGAGSV</sequence>
<evidence type="ECO:0000313" key="6">
    <source>
        <dbReference type="Proteomes" id="UP001183794"/>
    </source>
</evidence>
<evidence type="ECO:0000313" key="5">
    <source>
        <dbReference type="EMBL" id="MDR7347443.1"/>
    </source>
</evidence>
<keyword evidence="1" id="KW-0328">Glycosyltransferase</keyword>
<dbReference type="RefSeq" id="WP_310173641.1">
    <property type="nucleotide sequence ID" value="NZ_BAABHE010000001.1"/>
</dbReference>
<gene>
    <name evidence="5" type="ORF">J2S62_001700</name>
</gene>